<keyword evidence="3" id="KW-1185">Reference proteome</keyword>
<dbReference type="AlphaFoldDB" id="A0A5C3PMX2"/>
<dbReference type="Proteomes" id="UP000308197">
    <property type="component" value="Unassembled WGS sequence"/>
</dbReference>
<reference evidence="2 3" key="1">
    <citation type="journal article" date="2019" name="Nat. Ecol. Evol.">
        <title>Megaphylogeny resolves global patterns of mushroom evolution.</title>
        <authorList>
            <person name="Varga T."/>
            <person name="Krizsan K."/>
            <person name="Foldi C."/>
            <person name="Dima B."/>
            <person name="Sanchez-Garcia M."/>
            <person name="Sanchez-Ramirez S."/>
            <person name="Szollosi G.J."/>
            <person name="Szarkandi J.G."/>
            <person name="Papp V."/>
            <person name="Albert L."/>
            <person name="Andreopoulos W."/>
            <person name="Angelini C."/>
            <person name="Antonin V."/>
            <person name="Barry K.W."/>
            <person name="Bougher N.L."/>
            <person name="Buchanan P."/>
            <person name="Buyck B."/>
            <person name="Bense V."/>
            <person name="Catcheside P."/>
            <person name="Chovatia M."/>
            <person name="Cooper J."/>
            <person name="Damon W."/>
            <person name="Desjardin D."/>
            <person name="Finy P."/>
            <person name="Geml J."/>
            <person name="Haridas S."/>
            <person name="Hughes K."/>
            <person name="Justo A."/>
            <person name="Karasinski D."/>
            <person name="Kautmanova I."/>
            <person name="Kiss B."/>
            <person name="Kocsube S."/>
            <person name="Kotiranta H."/>
            <person name="LaButti K.M."/>
            <person name="Lechner B.E."/>
            <person name="Liimatainen K."/>
            <person name="Lipzen A."/>
            <person name="Lukacs Z."/>
            <person name="Mihaltcheva S."/>
            <person name="Morgado L.N."/>
            <person name="Niskanen T."/>
            <person name="Noordeloos M.E."/>
            <person name="Ohm R.A."/>
            <person name="Ortiz-Santana B."/>
            <person name="Ovrebo C."/>
            <person name="Racz N."/>
            <person name="Riley R."/>
            <person name="Savchenko A."/>
            <person name="Shiryaev A."/>
            <person name="Soop K."/>
            <person name="Spirin V."/>
            <person name="Szebenyi C."/>
            <person name="Tomsovsky M."/>
            <person name="Tulloss R.E."/>
            <person name="Uehling J."/>
            <person name="Grigoriev I.V."/>
            <person name="Vagvolgyi C."/>
            <person name="Papp T."/>
            <person name="Martin F.M."/>
            <person name="Miettinen O."/>
            <person name="Hibbett D.S."/>
            <person name="Nagy L.G."/>
        </authorList>
    </citation>
    <scope>NUCLEOTIDE SEQUENCE [LARGE SCALE GENOMIC DNA]</scope>
    <source>
        <strain evidence="2 3">HHB13444</strain>
    </source>
</reference>
<dbReference type="InParanoid" id="A0A5C3PMX2"/>
<feature type="signal peptide" evidence="1">
    <location>
        <begin position="1"/>
        <end position="19"/>
    </location>
</feature>
<protein>
    <recommendedName>
        <fullName evidence="4">Secreted protein</fullName>
    </recommendedName>
</protein>
<keyword evidence="1" id="KW-0732">Signal</keyword>
<evidence type="ECO:0000313" key="3">
    <source>
        <dbReference type="Proteomes" id="UP000308197"/>
    </source>
</evidence>
<name>A0A5C3PMX2_9APHY</name>
<proteinExistence type="predicted"/>
<dbReference type="EMBL" id="ML211071">
    <property type="protein sequence ID" value="TFK89580.1"/>
    <property type="molecule type" value="Genomic_DNA"/>
</dbReference>
<evidence type="ECO:0000256" key="1">
    <source>
        <dbReference type="SAM" id="SignalP"/>
    </source>
</evidence>
<sequence>MMMLLWLLQIFSCVCVTWAARGRIECRRRRHRPCPTSKCALLNSETGGGVRQDYTPRACTSGLSLAPLDAMDAVAISEWDARA</sequence>
<evidence type="ECO:0008006" key="4">
    <source>
        <dbReference type="Google" id="ProtNLM"/>
    </source>
</evidence>
<evidence type="ECO:0000313" key="2">
    <source>
        <dbReference type="EMBL" id="TFK89580.1"/>
    </source>
</evidence>
<feature type="chain" id="PRO_5022970105" description="Secreted protein" evidence="1">
    <location>
        <begin position="20"/>
        <end position="83"/>
    </location>
</feature>
<accession>A0A5C3PMX2</accession>
<gene>
    <name evidence="2" type="ORF">K466DRAFT_584442</name>
</gene>
<organism evidence="2 3">
    <name type="scientific">Polyporus arcularius HHB13444</name>
    <dbReference type="NCBI Taxonomy" id="1314778"/>
    <lineage>
        <taxon>Eukaryota</taxon>
        <taxon>Fungi</taxon>
        <taxon>Dikarya</taxon>
        <taxon>Basidiomycota</taxon>
        <taxon>Agaricomycotina</taxon>
        <taxon>Agaricomycetes</taxon>
        <taxon>Polyporales</taxon>
        <taxon>Polyporaceae</taxon>
        <taxon>Polyporus</taxon>
    </lineage>
</organism>